<dbReference type="Proteomes" id="UP001148313">
    <property type="component" value="Unassembled WGS sequence"/>
</dbReference>
<protein>
    <submittedName>
        <fullName evidence="2">Uncharacterized protein</fullName>
    </submittedName>
</protein>
<comment type="caution">
    <text evidence="2">The sequence shown here is derived from an EMBL/GenBank/DDBJ whole genome shotgun (WGS) entry which is preliminary data.</text>
</comment>
<sequence>MDNTSRFNGPYNPLYFLASLGNGGLAVSFFIYLMFMLPHPESPIPTFATLSRVFMTGDPMLVTPVAVALLGILYFAFQHYRLLFRNIAAYRAYRKTAAFRKLMAGNAEVTRMAIPLTLSMGINVAFILGALFVPGLWSVVEYLFPAALAAFGAVAVLALTMFASYIGRILVDGRFDWSANNSLSQLVAVFAMSMIGVGFAAPAAMSHVQATVVAGMVLSIFFLTAAAVLGTIMVVLGFKDMLEHGVSEEGSPSLWIIIPIITVSGIAMVRLSHGLHHVFEGGPAAPDMLVNLAILLSVQMLFGLIGLVVLRRLNYFADYIHGEKISASSYALICPGVALMVFGMFFIHPGLVGNGIVEKFSVPYFILLAPLVYVQLITIRTMMLLNRKHLGRGGAGLRADAGSVRLDAAE</sequence>
<accession>A0ABT4VG82</accession>
<dbReference type="EMBL" id="JAPJZH010000001">
    <property type="protein sequence ID" value="MDA4843716.1"/>
    <property type="molecule type" value="Genomic_DNA"/>
</dbReference>
<feature type="transmembrane region" description="Helical" evidence="1">
    <location>
        <begin position="143"/>
        <end position="166"/>
    </location>
</feature>
<proteinExistence type="predicted"/>
<feature type="transmembrane region" description="Helical" evidence="1">
    <location>
        <begin position="113"/>
        <end position="137"/>
    </location>
</feature>
<evidence type="ECO:0000313" key="2">
    <source>
        <dbReference type="EMBL" id="MDA4843716.1"/>
    </source>
</evidence>
<feature type="transmembrane region" description="Helical" evidence="1">
    <location>
        <begin position="250"/>
        <end position="269"/>
    </location>
</feature>
<keyword evidence="3" id="KW-1185">Reference proteome</keyword>
<keyword evidence="1" id="KW-0472">Membrane</keyword>
<feature type="transmembrane region" description="Helical" evidence="1">
    <location>
        <begin position="12"/>
        <end position="35"/>
    </location>
</feature>
<name>A0ABT4VG82_9HYPH</name>
<reference evidence="2" key="1">
    <citation type="submission" date="2022-11" db="EMBL/GenBank/DDBJ databases">
        <title>Hoeflea poritis sp. nov., isolated from scleractinian coral Porites lutea.</title>
        <authorList>
            <person name="Zhang G."/>
            <person name="Wei Q."/>
            <person name="Cai L."/>
        </authorList>
    </citation>
    <scope>NUCLEOTIDE SEQUENCE</scope>
    <source>
        <strain evidence="2">E7-10</strain>
    </source>
</reference>
<feature type="transmembrane region" description="Helical" evidence="1">
    <location>
        <begin position="60"/>
        <end position="77"/>
    </location>
</feature>
<feature type="transmembrane region" description="Helical" evidence="1">
    <location>
        <begin position="289"/>
        <end position="310"/>
    </location>
</feature>
<feature type="transmembrane region" description="Helical" evidence="1">
    <location>
        <begin position="211"/>
        <end position="238"/>
    </location>
</feature>
<feature type="transmembrane region" description="Helical" evidence="1">
    <location>
        <begin position="330"/>
        <end position="348"/>
    </location>
</feature>
<evidence type="ECO:0000256" key="1">
    <source>
        <dbReference type="SAM" id="Phobius"/>
    </source>
</evidence>
<dbReference type="RefSeq" id="WP_271087228.1">
    <property type="nucleotide sequence ID" value="NZ_JAPJZH010000001.1"/>
</dbReference>
<organism evidence="2 3">
    <name type="scientific">Hoeflea poritis</name>
    <dbReference type="NCBI Taxonomy" id="2993659"/>
    <lineage>
        <taxon>Bacteria</taxon>
        <taxon>Pseudomonadati</taxon>
        <taxon>Pseudomonadota</taxon>
        <taxon>Alphaproteobacteria</taxon>
        <taxon>Hyphomicrobiales</taxon>
        <taxon>Rhizobiaceae</taxon>
        <taxon>Hoeflea</taxon>
    </lineage>
</organism>
<feature type="transmembrane region" description="Helical" evidence="1">
    <location>
        <begin position="186"/>
        <end position="205"/>
    </location>
</feature>
<evidence type="ECO:0000313" key="3">
    <source>
        <dbReference type="Proteomes" id="UP001148313"/>
    </source>
</evidence>
<dbReference type="InterPro" id="IPR059133">
    <property type="entry name" value="TsoY-like"/>
</dbReference>
<keyword evidence="1" id="KW-0812">Transmembrane</keyword>
<gene>
    <name evidence="2" type="ORF">OOZ53_00040</name>
</gene>
<feature type="transmembrane region" description="Helical" evidence="1">
    <location>
        <begin position="360"/>
        <end position="379"/>
    </location>
</feature>
<keyword evidence="1" id="KW-1133">Transmembrane helix</keyword>
<dbReference type="NCBIfam" id="NF047644">
    <property type="entry name" value="TsoY_fam"/>
    <property type="match status" value="1"/>
</dbReference>